<accession>A0A2S8HAX5</accession>
<dbReference type="RefSeq" id="WP_105346873.1">
    <property type="nucleotide sequence ID" value="NZ_PUIN01000016.1"/>
</dbReference>
<evidence type="ECO:0000259" key="3">
    <source>
        <dbReference type="PROSITE" id="PS51677"/>
    </source>
</evidence>
<dbReference type="CDD" id="cd10918">
    <property type="entry name" value="CE4_NodB_like_5s_6s"/>
    <property type="match status" value="1"/>
</dbReference>
<dbReference type="InterPro" id="IPR011330">
    <property type="entry name" value="Glyco_hydro/deAcase_b/a-brl"/>
</dbReference>
<dbReference type="Gene3D" id="3.20.20.370">
    <property type="entry name" value="Glycoside hydrolase/deacetylase"/>
    <property type="match status" value="1"/>
</dbReference>
<comment type="caution">
    <text evidence="4">The sequence shown here is derived from an EMBL/GenBank/DDBJ whole genome shotgun (WGS) entry which is preliminary data.</text>
</comment>
<evidence type="ECO:0000256" key="1">
    <source>
        <dbReference type="ARBA" id="ARBA00022729"/>
    </source>
</evidence>
<evidence type="ECO:0000313" key="4">
    <source>
        <dbReference type="EMBL" id="PQO99632.1"/>
    </source>
</evidence>
<protein>
    <submittedName>
        <fullName evidence="4">Polysaccharide deacetylase</fullName>
    </submittedName>
</protein>
<organism evidence="4 5">
    <name type="scientific">Pseudomonas frederiksbergensis</name>
    <dbReference type="NCBI Taxonomy" id="104087"/>
    <lineage>
        <taxon>Bacteria</taxon>
        <taxon>Pseudomonadati</taxon>
        <taxon>Pseudomonadota</taxon>
        <taxon>Gammaproteobacteria</taxon>
        <taxon>Pseudomonadales</taxon>
        <taxon>Pseudomonadaceae</taxon>
        <taxon>Pseudomonas</taxon>
    </lineage>
</organism>
<dbReference type="PROSITE" id="PS51677">
    <property type="entry name" value="NODB"/>
    <property type="match status" value="1"/>
</dbReference>
<keyword evidence="1 2" id="KW-0732">Signal</keyword>
<dbReference type="PANTHER" id="PTHR34216">
    <property type="match status" value="1"/>
</dbReference>
<dbReference type="InterPro" id="IPR051398">
    <property type="entry name" value="Polysacch_Deacetylase"/>
</dbReference>
<feature type="signal peptide" evidence="2">
    <location>
        <begin position="1"/>
        <end position="32"/>
    </location>
</feature>
<evidence type="ECO:0000313" key="5">
    <source>
        <dbReference type="Proteomes" id="UP000239687"/>
    </source>
</evidence>
<dbReference type="AlphaFoldDB" id="A0A2S8HAX5"/>
<feature type="chain" id="PRO_5015553637" evidence="2">
    <location>
        <begin position="33"/>
        <end position="285"/>
    </location>
</feature>
<gene>
    <name evidence="4" type="ORF">C5612_25525</name>
</gene>
<sequence>MGGKIMACIGGSAALRLLIRVMLTGVCALAWSADGATQNVAQSVEPGVTILVYHRFSDTADDSMTVRMSTFETQLRVLREHGYHIVSLREVVDWLRNPDATLASKPVVITVDDGHRSVFDKLLPVIQRERFPVTLFIYPSAISNASYALTWEQLRTLKQTGLIDIQSHTYWHPNFNVERRHRTPADFQQFVRTQLQKSRQRIESQTGAQQVDMLAWPFGIYDDELIALASDEGYAVAFTLDARKADRHARLLALPRYLMSDAYGARAFAQLLGEPDTQPTAGNPR</sequence>
<dbReference type="GO" id="GO:0016810">
    <property type="term" value="F:hydrolase activity, acting on carbon-nitrogen (but not peptide) bonds"/>
    <property type="evidence" value="ECO:0007669"/>
    <property type="project" value="InterPro"/>
</dbReference>
<dbReference type="InterPro" id="IPR002509">
    <property type="entry name" value="NODB_dom"/>
</dbReference>
<dbReference type="Pfam" id="PF01522">
    <property type="entry name" value="Polysacc_deac_1"/>
    <property type="match status" value="1"/>
</dbReference>
<dbReference type="SUPFAM" id="SSF88713">
    <property type="entry name" value="Glycoside hydrolase/deacetylase"/>
    <property type="match status" value="1"/>
</dbReference>
<dbReference type="Proteomes" id="UP000239687">
    <property type="component" value="Unassembled WGS sequence"/>
</dbReference>
<proteinExistence type="predicted"/>
<feature type="domain" description="NodB homology" evidence="3">
    <location>
        <begin position="105"/>
        <end position="285"/>
    </location>
</feature>
<name>A0A2S8HAX5_9PSED</name>
<dbReference type="GO" id="GO:0005975">
    <property type="term" value="P:carbohydrate metabolic process"/>
    <property type="evidence" value="ECO:0007669"/>
    <property type="project" value="InterPro"/>
</dbReference>
<dbReference type="PANTHER" id="PTHR34216:SF7">
    <property type="entry name" value="POLY-BETA-1,6-N-ACETYL-D-GLUCOSAMINE N-DEACETYLASE"/>
    <property type="match status" value="1"/>
</dbReference>
<evidence type="ECO:0000256" key="2">
    <source>
        <dbReference type="SAM" id="SignalP"/>
    </source>
</evidence>
<reference evidence="4 5" key="1">
    <citation type="submission" date="2018-02" db="EMBL/GenBank/DDBJ databases">
        <title>Draft genome sequencing of Pseudomonas frederiksbergensis 11-D3.</title>
        <authorList>
            <person name="Zheng B.-X."/>
        </authorList>
    </citation>
    <scope>NUCLEOTIDE SEQUENCE [LARGE SCALE GENOMIC DNA]</scope>
    <source>
        <strain evidence="4 5">11-D3</strain>
    </source>
</reference>
<dbReference type="EMBL" id="PUIN01000016">
    <property type="protein sequence ID" value="PQO99632.1"/>
    <property type="molecule type" value="Genomic_DNA"/>
</dbReference>